<keyword evidence="4 6" id="KW-0408">Iron</keyword>
<feature type="binding site" description="axial binding residue" evidence="6">
    <location>
        <position position="443"/>
    </location>
    <ligand>
        <name>heme</name>
        <dbReference type="ChEBI" id="CHEBI:30413"/>
    </ligand>
    <ligandPart>
        <name>Fe</name>
        <dbReference type="ChEBI" id="CHEBI:18248"/>
    </ligandPart>
</feature>
<feature type="region of interest" description="Disordered" evidence="7">
    <location>
        <begin position="663"/>
        <end position="682"/>
    </location>
</feature>
<dbReference type="InterPro" id="IPR001128">
    <property type="entry name" value="Cyt_P450"/>
</dbReference>
<dbReference type="GO" id="GO:0005506">
    <property type="term" value="F:iron ion binding"/>
    <property type="evidence" value="ECO:0007669"/>
    <property type="project" value="InterPro"/>
</dbReference>
<evidence type="ECO:0000256" key="4">
    <source>
        <dbReference type="ARBA" id="ARBA00023004"/>
    </source>
</evidence>
<evidence type="ECO:0000313" key="9">
    <source>
        <dbReference type="EMBL" id="KAF2113642.1"/>
    </source>
</evidence>
<comment type="similarity">
    <text evidence="1">Belongs to the cytochrome P450 family.</text>
</comment>
<keyword evidence="2 6" id="KW-0479">Metal-binding</keyword>
<dbReference type="PANTHER" id="PTHR46300">
    <property type="entry name" value="P450, PUTATIVE (EUROFUNG)-RELATED-RELATED"/>
    <property type="match status" value="1"/>
</dbReference>
<evidence type="ECO:0000256" key="5">
    <source>
        <dbReference type="ARBA" id="ARBA00023033"/>
    </source>
</evidence>
<dbReference type="PRINTS" id="PR00463">
    <property type="entry name" value="EP450I"/>
</dbReference>
<keyword evidence="8" id="KW-0472">Membrane</keyword>
<dbReference type="Gene3D" id="1.10.630.10">
    <property type="entry name" value="Cytochrome P450"/>
    <property type="match status" value="1"/>
</dbReference>
<dbReference type="GO" id="GO:0016705">
    <property type="term" value="F:oxidoreductase activity, acting on paired donors, with incorporation or reduction of molecular oxygen"/>
    <property type="evidence" value="ECO:0007669"/>
    <property type="project" value="InterPro"/>
</dbReference>
<evidence type="ECO:0000313" key="10">
    <source>
        <dbReference type="Proteomes" id="UP000799770"/>
    </source>
</evidence>
<dbReference type="InterPro" id="IPR002401">
    <property type="entry name" value="Cyt_P450_E_grp-I"/>
</dbReference>
<dbReference type="AlphaFoldDB" id="A0A6A5Z2H4"/>
<dbReference type="Proteomes" id="UP000799770">
    <property type="component" value="Unassembled WGS sequence"/>
</dbReference>
<feature type="transmembrane region" description="Helical" evidence="8">
    <location>
        <begin position="6"/>
        <end position="25"/>
    </location>
</feature>
<dbReference type="PANTHER" id="PTHR46300:SF2">
    <property type="entry name" value="CYTOCHROME P450 MONOOXYGENASE ALNH-RELATED"/>
    <property type="match status" value="1"/>
</dbReference>
<keyword evidence="5" id="KW-0503">Monooxygenase</keyword>
<evidence type="ECO:0000256" key="1">
    <source>
        <dbReference type="ARBA" id="ARBA00010617"/>
    </source>
</evidence>
<comment type="cofactor">
    <cofactor evidence="6">
        <name>heme</name>
        <dbReference type="ChEBI" id="CHEBI:30413"/>
    </cofactor>
</comment>
<keyword evidence="3" id="KW-0560">Oxidoreductase</keyword>
<proteinExistence type="inferred from homology"/>
<gene>
    <name evidence="9" type="ORF">BDV96DRAFT_601127</name>
</gene>
<keyword evidence="8" id="KW-0812">Transmembrane</keyword>
<dbReference type="GO" id="GO:0020037">
    <property type="term" value="F:heme binding"/>
    <property type="evidence" value="ECO:0007669"/>
    <property type="project" value="InterPro"/>
</dbReference>
<name>A0A6A5Z2H4_9PLEO</name>
<evidence type="ECO:0000256" key="3">
    <source>
        <dbReference type="ARBA" id="ARBA00023002"/>
    </source>
</evidence>
<dbReference type="CDD" id="cd11065">
    <property type="entry name" value="CYP64-like"/>
    <property type="match status" value="1"/>
</dbReference>
<evidence type="ECO:0000256" key="2">
    <source>
        <dbReference type="ARBA" id="ARBA00022723"/>
    </source>
</evidence>
<keyword evidence="6" id="KW-0349">Heme</keyword>
<accession>A0A6A5Z2H4</accession>
<sequence>MALSLTFPLGVSISVAALVLVWRLLHFGRREKHLPPGPPTIPILGNAHQIPKTGFHEQALVWSRQYGKIVSLKVGASTIIILNDRKAVHDLVDKKNAIYSDRNIDTNVLVALGNENFAFMHTTPVWRAHRKIASQNLSPQALQKVAPIQEAEICQMMRDLAASPEQFIFHLKRTTASVASIVVFGHRAPTWDSFWAHSVYDVMDWISEAIEPGNALPEDQFPILKLLSDRWVASKMRAHKTFATMSGIWVESYQRARKRWASGDKRVSFADRLLDEDLKFDIPQDERQTANFLGTITQGAADTTGAMMCTNALYLAKHAWVQIKAQEEIDRVCGIERAPTWEDFAQLPYINCIVKEGLRIQPVTPTGVPHRVKQDDWYEGMLIPKNSMIMIPPYALHRTIYSDGDVYNPDRYLDRPRLANDYAGSPDYENRDHYTYGAGRRICVGIHLAERTQWRMTARILWGFNILPGLDENRDEVELPTNRRKQEYNASFDPNDPSGGGGGRGRGLGKRGRGGKHGHGHGHGHGHHGMPPEMGGMDPEQAMMMGMNPEEAMMMGMRGSPFDGPGGGGGMNMGGGGMDMGGGWNDGGFGAEMGGDWNEGGFGPEMGGGGPNMPGIHPGMGFGDGEFQGEEFVGVSPIDEEALQNHFFPPNGAMDYNFHIPGQESQMGSGRRHRRHGGGRRRGLRMQEQHFGQMMGDPRAGGMEIGRFGGMSGMPFGGQDDMDMMMSSGMGGACRGLDEEVEDEGMIKD</sequence>
<evidence type="ECO:0000256" key="8">
    <source>
        <dbReference type="SAM" id="Phobius"/>
    </source>
</evidence>
<feature type="compositionally biased region" description="Basic residues" evidence="7">
    <location>
        <begin position="670"/>
        <end position="682"/>
    </location>
</feature>
<dbReference type="OrthoDB" id="1103324at2759"/>
<dbReference type="EMBL" id="ML977327">
    <property type="protein sequence ID" value="KAF2113642.1"/>
    <property type="molecule type" value="Genomic_DNA"/>
</dbReference>
<keyword evidence="10" id="KW-1185">Reference proteome</keyword>
<protein>
    <submittedName>
        <fullName evidence="9">Cytochrome P450</fullName>
    </submittedName>
</protein>
<dbReference type="InterPro" id="IPR050364">
    <property type="entry name" value="Cytochrome_P450_fung"/>
</dbReference>
<dbReference type="InterPro" id="IPR036396">
    <property type="entry name" value="Cyt_P450_sf"/>
</dbReference>
<feature type="compositionally biased region" description="Basic residues" evidence="7">
    <location>
        <begin position="507"/>
        <end position="528"/>
    </location>
</feature>
<dbReference type="GO" id="GO:0004497">
    <property type="term" value="F:monooxygenase activity"/>
    <property type="evidence" value="ECO:0007669"/>
    <property type="project" value="UniProtKB-KW"/>
</dbReference>
<feature type="region of interest" description="Disordered" evidence="7">
    <location>
        <begin position="478"/>
        <end position="541"/>
    </location>
</feature>
<reference evidence="9" key="1">
    <citation type="journal article" date="2020" name="Stud. Mycol.">
        <title>101 Dothideomycetes genomes: a test case for predicting lifestyles and emergence of pathogens.</title>
        <authorList>
            <person name="Haridas S."/>
            <person name="Albert R."/>
            <person name="Binder M."/>
            <person name="Bloem J."/>
            <person name="Labutti K."/>
            <person name="Salamov A."/>
            <person name="Andreopoulos B."/>
            <person name="Baker S."/>
            <person name="Barry K."/>
            <person name="Bills G."/>
            <person name="Bluhm B."/>
            <person name="Cannon C."/>
            <person name="Castanera R."/>
            <person name="Culley D."/>
            <person name="Daum C."/>
            <person name="Ezra D."/>
            <person name="Gonzalez J."/>
            <person name="Henrissat B."/>
            <person name="Kuo A."/>
            <person name="Liang C."/>
            <person name="Lipzen A."/>
            <person name="Lutzoni F."/>
            <person name="Magnuson J."/>
            <person name="Mondo S."/>
            <person name="Nolan M."/>
            <person name="Ohm R."/>
            <person name="Pangilinan J."/>
            <person name="Park H.-J."/>
            <person name="Ramirez L."/>
            <person name="Alfaro M."/>
            <person name="Sun H."/>
            <person name="Tritt A."/>
            <person name="Yoshinaga Y."/>
            <person name="Zwiers L.-H."/>
            <person name="Turgeon B."/>
            <person name="Goodwin S."/>
            <person name="Spatafora J."/>
            <person name="Crous P."/>
            <person name="Grigoriev I."/>
        </authorList>
    </citation>
    <scope>NUCLEOTIDE SEQUENCE</scope>
    <source>
        <strain evidence="9">CBS 627.86</strain>
    </source>
</reference>
<evidence type="ECO:0000256" key="7">
    <source>
        <dbReference type="SAM" id="MobiDB-lite"/>
    </source>
</evidence>
<organism evidence="9 10">
    <name type="scientific">Lophiotrema nucula</name>
    <dbReference type="NCBI Taxonomy" id="690887"/>
    <lineage>
        <taxon>Eukaryota</taxon>
        <taxon>Fungi</taxon>
        <taxon>Dikarya</taxon>
        <taxon>Ascomycota</taxon>
        <taxon>Pezizomycotina</taxon>
        <taxon>Dothideomycetes</taxon>
        <taxon>Pleosporomycetidae</taxon>
        <taxon>Pleosporales</taxon>
        <taxon>Lophiotremataceae</taxon>
        <taxon>Lophiotrema</taxon>
    </lineage>
</organism>
<keyword evidence="8" id="KW-1133">Transmembrane helix</keyword>
<evidence type="ECO:0000256" key="6">
    <source>
        <dbReference type="PIRSR" id="PIRSR602401-1"/>
    </source>
</evidence>
<dbReference type="SUPFAM" id="SSF48264">
    <property type="entry name" value="Cytochrome P450"/>
    <property type="match status" value="1"/>
</dbReference>
<dbReference type="Pfam" id="PF00067">
    <property type="entry name" value="p450"/>
    <property type="match status" value="1"/>
</dbReference>